<evidence type="ECO:0000313" key="1">
    <source>
        <dbReference type="EMBL" id="PKZ69982.1"/>
    </source>
</evidence>
<dbReference type="AlphaFoldDB" id="A0A2I1RLI0"/>
<name>A0A2I1RLI0_FAUOS</name>
<proteinExistence type="predicted"/>
<gene>
    <name evidence="1" type="ORF">CYJ96_01155</name>
</gene>
<comment type="caution">
    <text evidence="1">The sequence shown here is derived from an EMBL/GenBank/DDBJ whole genome shotgun (WGS) entry which is preliminary data.</text>
</comment>
<dbReference type="EMBL" id="PKJS01000001">
    <property type="protein sequence ID" value="PKZ69982.1"/>
    <property type="molecule type" value="Genomic_DNA"/>
</dbReference>
<protein>
    <submittedName>
        <fullName evidence="1">Uncharacterized protein</fullName>
    </submittedName>
</protein>
<evidence type="ECO:0000313" key="2">
    <source>
        <dbReference type="Proteomes" id="UP000234914"/>
    </source>
</evidence>
<organism evidence="1 2">
    <name type="scientific">Faucicola osloensis</name>
    <name type="common">Moraxella osloensis</name>
    <dbReference type="NCBI Taxonomy" id="34062"/>
    <lineage>
        <taxon>Bacteria</taxon>
        <taxon>Pseudomonadati</taxon>
        <taxon>Pseudomonadota</taxon>
        <taxon>Gammaproteobacteria</taxon>
        <taxon>Moraxellales</taxon>
        <taxon>Moraxellaceae</taxon>
        <taxon>Faucicola</taxon>
    </lineage>
</organism>
<dbReference type="Proteomes" id="UP000234914">
    <property type="component" value="Unassembled WGS sequence"/>
</dbReference>
<reference evidence="1 2" key="1">
    <citation type="submission" date="2017-12" db="EMBL/GenBank/DDBJ databases">
        <title>Phylogenetic diversity of female urinary microbiome.</title>
        <authorList>
            <person name="Thomas-White K."/>
            <person name="Wolfe A.J."/>
        </authorList>
    </citation>
    <scope>NUCLEOTIDE SEQUENCE [LARGE SCALE GENOMIC DNA]</scope>
    <source>
        <strain evidence="1 2">UMB0416</strain>
    </source>
</reference>
<accession>A0A2I1RLI0</accession>
<sequence>MAESYEFPVDGALNKTSLIKFDWLILAHISLNFIKTLMKVSLRDTNVYRRMGLSTKFTKIRH</sequence>